<dbReference type="OMA" id="FEVVRWH"/>
<feature type="region of interest" description="Disordered" evidence="1">
    <location>
        <begin position="357"/>
        <end position="410"/>
    </location>
</feature>
<dbReference type="PaxDb" id="35128-Thaps268943"/>
<feature type="compositionally biased region" description="Low complexity" evidence="1">
    <location>
        <begin position="124"/>
        <end position="137"/>
    </location>
</feature>
<feature type="region of interest" description="Disordered" evidence="1">
    <location>
        <begin position="622"/>
        <end position="671"/>
    </location>
</feature>
<feature type="compositionally biased region" description="Basic and acidic residues" evidence="1">
    <location>
        <begin position="156"/>
        <end position="167"/>
    </location>
</feature>
<dbReference type="InterPro" id="IPR050126">
    <property type="entry name" value="Ap4A_hydrolase"/>
</dbReference>
<dbReference type="EMBL" id="CM000642">
    <property type="protein sequence ID" value="EED92141.1"/>
    <property type="molecule type" value="Genomic_DNA"/>
</dbReference>
<evidence type="ECO:0000259" key="2">
    <source>
        <dbReference type="Pfam" id="PF00149"/>
    </source>
</evidence>
<dbReference type="InParanoid" id="B8C3L5"/>
<sequence>MSLPPSGRHRRPLPSQPPVNSDTMHQNVTISHFGRQRGRRRPRSASFMHRTIVLYLMLSSLTRDVHNSHSPRVTSAFGLAPLSRVGVHRSNFGSQRREQDNSCWYSTVGITPHRLCLIQLEASKGSNNGDESSSSGELSEKRLGSRPFRGRRFKSTKSDNDPEDGKKNSLPRAKMKKLTSSSFSTLLPPPSIGSGSGGGRRWATTSSQRKSRGSGGQRRMRSESNGNVSERKQSFKQSSLSSTLHGGYAKLKKSDVASPPPFTSTSNEKAGSSSYSDSISGKSSWDSVFDYLPPPSSNTIWTENGDLPEWGALFVNPSSQTVPYASGTPFVPPTVFPTPSIDGVLPVSELFYRSTQSISTDDDGEEESTPPTRQGKSQKSRDDQKQPDNALGDDEELPFSAEQSDRLSIPGNKIQIRRNKANGSTMILDEIGIGIEGDEPSEAVQKELSTMAKQERDEQRRLSMRRNQSTSLGDVVPNGDRQRRKIVEPATKRESPVADGSLKSTKPRVKKKGRSRGDRASGRKMVRRGMEMLVGGEPINADPPQRAVELNYYRKHPKLWARSITTNSPDFGPLLHMHSAGKVGRGEIGLFCENFVGTAQKWNICPDDLKTVVSKHELRKRNSEAAADHAAAVGARGQRGATTSNSDDDVESRMQTAMAESDKKSETKSSLSGFEVDIEEGIISDAAGKTIMFNPREFKAPKGFGASPKQSKKKTRDSRGGGSGMASDRSLSPVHKLGGESSGDNELSQNGEADNDDRLLFTLGGELKFSLGVTRAELESGPEHGKAFRRVLRDGIGSSINAIEMGFEVHIAKLVIADVEGGSTDVVVQFQLDPKDAMDIGEAERAAKEVNGALASAMDDGKMAMALAHVAREEKGWPSKIRDRIVEEFLFETEDDDEDKEFDAEEEDADGDSEPEDGEDEEYDGPFGMEGDLLYEKDDLWLGGGNGGVFFDYSESNAMNSPYKGELGPYHVHGCIDELQALLRKCDYHPGDLVVFLGDLVCKGPDSLSVVQMAREIGAIGIRGNHDFEVVRWHQAIKSGADPPVIGSEHYYVASALSTADLKWMYSLPWFISSSHLNALFVHAGFVSGIRLAKQNPRLMMNMRSILPDGTVTSKFFNNWPWARLWDGPQTVFFGHDADRGLQQYEHAIGLDTGCVYGGKLTACILPERRLVSVNAKREYFQYRRKHFD</sequence>
<evidence type="ECO:0000313" key="4">
    <source>
        <dbReference type="Proteomes" id="UP000001449"/>
    </source>
</evidence>
<dbReference type="PANTHER" id="PTHR42850:SF4">
    <property type="entry name" value="ZINC-DEPENDENT ENDOPOLYPHOSPHATASE"/>
    <property type="match status" value="1"/>
</dbReference>
<dbReference type="HOGENOM" id="CLU_272093_0_0_1"/>
<reference evidence="3 4" key="1">
    <citation type="journal article" date="2004" name="Science">
        <title>The genome of the diatom Thalassiosira pseudonana: ecology, evolution, and metabolism.</title>
        <authorList>
            <person name="Armbrust E.V."/>
            <person name="Berges J.A."/>
            <person name="Bowler C."/>
            <person name="Green B.R."/>
            <person name="Martinez D."/>
            <person name="Putnam N.H."/>
            <person name="Zhou S."/>
            <person name="Allen A.E."/>
            <person name="Apt K.E."/>
            <person name="Bechner M."/>
            <person name="Brzezinski M.A."/>
            <person name="Chaal B.K."/>
            <person name="Chiovitti A."/>
            <person name="Davis A.K."/>
            <person name="Demarest M.S."/>
            <person name="Detter J.C."/>
            <person name="Glavina T."/>
            <person name="Goodstein D."/>
            <person name="Hadi M.Z."/>
            <person name="Hellsten U."/>
            <person name="Hildebrand M."/>
            <person name="Jenkins B.D."/>
            <person name="Jurka J."/>
            <person name="Kapitonov V.V."/>
            <person name="Kroger N."/>
            <person name="Lau W.W."/>
            <person name="Lane T.W."/>
            <person name="Larimer F.W."/>
            <person name="Lippmeier J.C."/>
            <person name="Lucas S."/>
            <person name="Medina M."/>
            <person name="Montsant A."/>
            <person name="Obornik M."/>
            <person name="Parker M.S."/>
            <person name="Palenik B."/>
            <person name="Pazour G.J."/>
            <person name="Richardson P.M."/>
            <person name="Rynearson T.A."/>
            <person name="Saito M.A."/>
            <person name="Schwartz D.C."/>
            <person name="Thamatrakoln K."/>
            <person name="Valentin K."/>
            <person name="Vardi A."/>
            <person name="Wilkerson F.P."/>
            <person name="Rokhsar D.S."/>
        </authorList>
    </citation>
    <scope>NUCLEOTIDE SEQUENCE [LARGE SCALE GENOMIC DNA]</scope>
    <source>
        <strain evidence="3 4">CCMP1335</strain>
    </source>
</reference>
<dbReference type="Pfam" id="PF00149">
    <property type="entry name" value="Metallophos"/>
    <property type="match status" value="1"/>
</dbReference>
<reference evidence="3 4" key="2">
    <citation type="journal article" date="2008" name="Nature">
        <title>The Phaeodactylum genome reveals the evolutionary history of diatom genomes.</title>
        <authorList>
            <person name="Bowler C."/>
            <person name="Allen A.E."/>
            <person name="Badger J.H."/>
            <person name="Grimwood J."/>
            <person name="Jabbari K."/>
            <person name="Kuo A."/>
            <person name="Maheswari U."/>
            <person name="Martens C."/>
            <person name="Maumus F."/>
            <person name="Otillar R.P."/>
            <person name="Rayko E."/>
            <person name="Salamov A."/>
            <person name="Vandepoele K."/>
            <person name="Beszteri B."/>
            <person name="Gruber A."/>
            <person name="Heijde M."/>
            <person name="Katinka M."/>
            <person name="Mock T."/>
            <person name="Valentin K."/>
            <person name="Verret F."/>
            <person name="Berges J.A."/>
            <person name="Brownlee C."/>
            <person name="Cadoret J.P."/>
            <person name="Chiovitti A."/>
            <person name="Choi C.J."/>
            <person name="Coesel S."/>
            <person name="De Martino A."/>
            <person name="Detter J.C."/>
            <person name="Durkin C."/>
            <person name="Falciatore A."/>
            <person name="Fournet J."/>
            <person name="Haruta M."/>
            <person name="Huysman M.J."/>
            <person name="Jenkins B.D."/>
            <person name="Jiroutova K."/>
            <person name="Jorgensen R.E."/>
            <person name="Joubert Y."/>
            <person name="Kaplan A."/>
            <person name="Kroger N."/>
            <person name="Kroth P.G."/>
            <person name="La Roche J."/>
            <person name="Lindquist E."/>
            <person name="Lommer M."/>
            <person name="Martin-Jezequel V."/>
            <person name="Lopez P.J."/>
            <person name="Lucas S."/>
            <person name="Mangogna M."/>
            <person name="McGinnis K."/>
            <person name="Medlin L.K."/>
            <person name="Montsant A."/>
            <person name="Oudot-Le Secq M.P."/>
            <person name="Napoli C."/>
            <person name="Obornik M."/>
            <person name="Parker M.S."/>
            <person name="Petit J.L."/>
            <person name="Porcel B.M."/>
            <person name="Poulsen N."/>
            <person name="Robison M."/>
            <person name="Rychlewski L."/>
            <person name="Rynearson T.A."/>
            <person name="Schmutz J."/>
            <person name="Shapiro H."/>
            <person name="Siaut M."/>
            <person name="Stanley M."/>
            <person name="Sussman M.R."/>
            <person name="Taylor A.R."/>
            <person name="Vardi A."/>
            <person name="von Dassow P."/>
            <person name="Vyverman W."/>
            <person name="Willis A."/>
            <person name="Wyrwicz L.S."/>
            <person name="Rokhsar D.S."/>
            <person name="Weissenbach J."/>
            <person name="Armbrust E.V."/>
            <person name="Green B.R."/>
            <person name="Van de Peer Y."/>
            <person name="Grigoriev I.V."/>
        </authorList>
    </citation>
    <scope>NUCLEOTIDE SEQUENCE [LARGE SCALE GENOMIC DNA]</scope>
    <source>
        <strain evidence="3 4">CCMP1335</strain>
    </source>
</reference>
<dbReference type="InterPro" id="IPR029052">
    <property type="entry name" value="Metallo-depent_PP-like"/>
</dbReference>
<feature type="region of interest" description="Disordered" evidence="1">
    <location>
        <begin position="1"/>
        <end position="26"/>
    </location>
</feature>
<feature type="compositionally biased region" description="Basic and acidic residues" evidence="1">
    <location>
        <begin position="485"/>
        <end position="496"/>
    </location>
</feature>
<name>B8C3L5_THAPS</name>
<dbReference type="GO" id="GO:0000298">
    <property type="term" value="F:endopolyphosphatase activity"/>
    <property type="evidence" value="ECO:0000318"/>
    <property type="project" value="GO_Central"/>
</dbReference>
<feature type="compositionally biased region" description="Polar residues" evidence="1">
    <location>
        <begin position="235"/>
        <end position="244"/>
    </location>
</feature>
<keyword evidence="4" id="KW-1185">Reference proteome</keyword>
<feature type="region of interest" description="Disordered" evidence="1">
    <location>
        <begin position="451"/>
        <end position="523"/>
    </location>
</feature>
<feature type="compositionally biased region" description="Acidic residues" evidence="1">
    <location>
        <begin position="892"/>
        <end position="924"/>
    </location>
</feature>
<dbReference type="Proteomes" id="UP000001449">
    <property type="component" value="Chromosome 5"/>
</dbReference>
<dbReference type="AlphaFoldDB" id="B8C3L5"/>
<dbReference type="eggNOG" id="ENOG502S28V">
    <property type="taxonomic scope" value="Eukaryota"/>
</dbReference>
<dbReference type="GO" id="GO:0006798">
    <property type="term" value="P:polyphosphate catabolic process"/>
    <property type="evidence" value="ECO:0000318"/>
    <property type="project" value="GO_Central"/>
</dbReference>
<feature type="domain" description="Calcineurin-like phosphoesterase" evidence="2">
    <location>
        <begin position="972"/>
        <end position="1087"/>
    </location>
</feature>
<accession>B8C3L5</accession>
<organism evidence="3 4">
    <name type="scientific">Thalassiosira pseudonana</name>
    <name type="common">Marine diatom</name>
    <name type="synonym">Cyclotella nana</name>
    <dbReference type="NCBI Taxonomy" id="35128"/>
    <lineage>
        <taxon>Eukaryota</taxon>
        <taxon>Sar</taxon>
        <taxon>Stramenopiles</taxon>
        <taxon>Ochrophyta</taxon>
        <taxon>Bacillariophyta</taxon>
        <taxon>Coscinodiscophyceae</taxon>
        <taxon>Thalassiosirophycidae</taxon>
        <taxon>Thalassiosirales</taxon>
        <taxon>Thalassiosiraceae</taxon>
        <taxon>Thalassiosira</taxon>
    </lineage>
</organism>
<dbReference type="GO" id="GO:0016791">
    <property type="term" value="F:phosphatase activity"/>
    <property type="evidence" value="ECO:0000318"/>
    <property type="project" value="GO_Central"/>
</dbReference>
<dbReference type="STRING" id="35128.B8C3L5"/>
<feature type="compositionally biased region" description="Low complexity" evidence="1">
    <location>
        <begin position="628"/>
        <end position="641"/>
    </location>
</feature>
<dbReference type="SUPFAM" id="SSF56300">
    <property type="entry name" value="Metallo-dependent phosphatases"/>
    <property type="match status" value="1"/>
</dbReference>
<protein>
    <recommendedName>
        <fullName evidence="2">Calcineurin-like phosphoesterase domain-containing protein</fullName>
    </recommendedName>
</protein>
<feature type="compositionally biased region" description="Polar residues" evidence="1">
    <location>
        <begin position="742"/>
        <end position="752"/>
    </location>
</feature>
<dbReference type="InterPro" id="IPR004843">
    <property type="entry name" value="Calcineurin-like_PHP"/>
</dbReference>
<feature type="region of interest" description="Disordered" evidence="1">
    <location>
        <begin position="892"/>
        <end position="929"/>
    </location>
</feature>
<evidence type="ECO:0000313" key="3">
    <source>
        <dbReference type="EMBL" id="EED92141.1"/>
    </source>
</evidence>
<feature type="region of interest" description="Disordered" evidence="1">
    <location>
        <begin position="124"/>
        <end position="289"/>
    </location>
</feature>
<dbReference type="KEGG" id="tps:THAPSDRAFT_268943"/>
<dbReference type="GeneID" id="7445227"/>
<feature type="compositionally biased region" description="Basic residues" evidence="1">
    <location>
        <begin position="505"/>
        <end position="514"/>
    </location>
</feature>
<dbReference type="RefSeq" id="XP_002290389.1">
    <property type="nucleotide sequence ID" value="XM_002290353.1"/>
</dbReference>
<dbReference type="Gene3D" id="3.60.21.10">
    <property type="match status" value="1"/>
</dbReference>
<feature type="region of interest" description="Disordered" evidence="1">
    <location>
        <begin position="699"/>
        <end position="753"/>
    </location>
</feature>
<feature type="compositionally biased region" description="Low complexity" evidence="1">
    <location>
        <begin position="272"/>
        <end position="287"/>
    </location>
</feature>
<gene>
    <name evidence="3" type="ORF">THAPSDRAFT_268943</name>
</gene>
<dbReference type="CDD" id="cd00144">
    <property type="entry name" value="MPP_PPP_family"/>
    <property type="match status" value="1"/>
</dbReference>
<evidence type="ECO:0000256" key="1">
    <source>
        <dbReference type="SAM" id="MobiDB-lite"/>
    </source>
</evidence>
<proteinExistence type="predicted"/>
<dbReference type="PANTHER" id="PTHR42850">
    <property type="entry name" value="METALLOPHOSPHOESTERASE"/>
    <property type="match status" value="1"/>
</dbReference>
<dbReference type="GO" id="GO:0005737">
    <property type="term" value="C:cytoplasm"/>
    <property type="evidence" value="ECO:0000318"/>
    <property type="project" value="GO_Central"/>
</dbReference>